<evidence type="ECO:0000256" key="5">
    <source>
        <dbReference type="ARBA" id="ARBA00023136"/>
    </source>
</evidence>
<dbReference type="InterPro" id="IPR005899">
    <property type="entry name" value="Na_pump_deCOase"/>
</dbReference>
<dbReference type="AlphaFoldDB" id="A0A3S4UH31"/>
<name>A0A3S4UH31_METS7</name>
<evidence type="ECO:0000256" key="2">
    <source>
        <dbReference type="ARBA" id="ARBA00022475"/>
    </source>
</evidence>
<dbReference type="GO" id="GO:0036376">
    <property type="term" value="P:sodium ion export across plasma membrane"/>
    <property type="evidence" value="ECO:0007669"/>
    <property type="project" value="InterPro"/>
</dbReference>
<dbReference type="Pfam" id="PF04277">
    <property type="entry name" value="OAD_gamma"/>
    <property type="match status" value="1"/>
</dbReference>
<accession>A0A3S4UH31</accession>
<comment type="subcellular location">
    <subcellularLocation>
        <location evidence="1">Cell membrane</location>
    </subcellularLocation>
</comment>
<evidence type="ECO:0000256" key="6">
    <source>
        <dbReference type="SAM" id="Phobius"/>
    </source>
</evidence>
<dbReference type="Proteomes" id="UP000288215">
    <property type="component" value="Unassembled WGS sequence"/>
</dbReference>
<organism evidence="7 8">
    <name type="scientific">Methanosuratincola subterraneus</name>
    <dbReference type="NCBI Taxonomy" id="2593994"/>
    <lineage>
        <taxon>Archaea</taxon>
        <taxon>Thermoproteota</taxon>
        <taxon>Methanosuratincolia</taxon>
        <taxon>Candidatus Methanomethylicales</taxon>
        <taxon>Candidatus Methanomethylicaceae</taxon>
        <taxon>Candidatus Methanosuratincola (ex Vanwonterghem et al. 2016)</taxon>
    </lineage>
</organism>
<evidence type="ECO:0000313" key="8">
    <source>
        <dbReference type="Proteomes" id="UP000288215"/>
    </source>
</evidence>
<evidence type="ECO:0000256" key="3">
    <source>
        <dbReference type="ARBA" id="ARBA00022692"/>
    </source>
</evidence>
<evidence type="ECO:0008006" key="9">
    <source>
        <dbReference type="Google" id="ProtNLM"/>
    </source>
</evidence>
<keyword evidence="5 6" id="KW-0472">Membrane</keyword>
<proteinExistence type="predicted"/>
<evidence type="ECO:0000256" key="4">
    <source>
        <dbReference type="ARBA" id="ARBA00022989"/>
    </source>
</evidence>
<reference evidence="7 8" key="1">
    <citation type="submission" date="2018-12" db="EMBL/GenBank/DDBJ databases">
        <title>The complete genome of the methanogenic archaea of the candidate phylum Verstraetearchaeota, obtained from the metagenome of underground thermal water.</title>
        <authorList>
            <person name="Kadnikov V.V."/>
            <person name="Mardanov A.V."/>
            <person name="Beletsky A.V."/>
            <person name="Karnachuk O.V."/>
            <person name="Ravin N.V."/>
        </authorList>
    </citation>
    <scope>NUCLEOTIDE SEQUENCE [LARGE SCALE GENOMIC DNA]</scope>
    <source>
        <strain evidence="7">Ch88</strain>
    </source>
</reference>
<dbReference type="GO" id="GO:0015081">
    <property type="term" value="F:sodium ion transmembrane transporter activity"/>
    <property type="evidence" value="ECO:0007669"/>
    <property type="project" value="InterPro"/>
</dbReference>
<sequence>MDPIVFAATEALVGMGVTILLLGLLGAIFYAIGKVDRWITASKSPPAEEVAPAPASAATPAGAATQNAGLGTAAAGEVPAQEEDLPFIAAGVYLYLSGNSQRGSGSMKSADEECRKEWKRSARLCSVGLR</sequence>
<protein>
    <recommendedName>
        <fullName evidence="9">Oxaloacetate decarboxylase, gamma chain</fullName>
    </recommendedName>
</protein>
<comment type="caution">
    <text evidence="7">The sequence shown here is derived from an EMBL/GenBank/DDBJ whole genome shotgun (WGS) entry which is preliminary data.</text>
</comment>
<keyword evidence="2" id="KW-1003">Cell membrane</keyword>
<evidence type="ECO:0000313" key="7">
    <source>
        <dbReference type="EMBL" id="RWX73713.1"/>
    </source>
</evidence>
<dbReference type="EMBL" id="RXGA01000002">
    <property type="protein sequence ID" value="RWX73713.1"/>
    <property type="molecule type" value="Genomic_DNA"/>
</dbReference>
<keyword evidence="3 6" id="KW-0812">Transmembrane</keyword>
<evidence type="ECO:0000256" key="1">
    <source>
        <dbReference type="ARBA" id="ARBA00004236"/>
    </source>
</evidence>
<dbReference type="GO" id="GO:0005886">
    <property type="term" value="C:plasma membrane"/>
    <property type="evidence" value="ECO:0007669"/>
    <property type="project" value="UniProtKB-SubCell"/>
</dbReference>
<gene>
    <name evidence="7" type="ORF">Metus_0492</name>
</gene>
<feature type="transmembrane region" description="Helical" evidence="6">
    <location>
        <begin position="12"/>
        <end position="33"/>
    </location>
</feature>
<keyword evidence="4 6" id="KW-1133">Transmembrane helix</keyword>